<evidence type="ECO:0008006" key="3">
    <source>
        <dbReference type="Google" id="ProtNLM"/>
    </source>
</evidence>
<dbReference type="EMBL" id="QPIG01000002">
    <property type="protein sequence ID" value="RCU57630.1"/>
    <property type="molecule type" value="Genomic_DNA"/>
</dbReference>
<accession>A0A368P5R6</accession>
<proteinExistence type="predicted"/>
<protein>
    <recommendedName>
        <fullName evidence="3">Nicotinate-nucleotide adenylyltransferase</fullName>
    </recommendedName>
</protein>
<dbReference type="AlphaFoldDB" id="A0A368P5R6"/>
<evidence type="ECO:0000313" key="2">
    <source>
        <dbReference type="Proteomes" id="UP000252249"/>
    </source>
</evidence>
<organism evidence="1 2">
    <name type="scientific">Oceanihabitans sediminis</name>
    <dbReference type="NCBI Taxonomy" id="1812012"/>
    <lineage>
        <taxon>Bacteria</taxon>
        <taxon>Pseudomonadati</taxon>
        <taxon>Bacteroidota</taxon>
        <taxon>Flavobacteriia</taxon>
        <taxon>Flavobacteriales</taxon>
        <taxon>Flavobacteriaceae</taxon>
        <taxon>Oceanihabitans</taxon>
    </lineage>
</organism>
<gene>
    <name evidence="1" type="ORF">DU428_07500</name>
</gene>
<sequence length="180" mass="20732">MPAINLIPNIMKNLFFGLMFLGIASLSYSQIAEVQLEDVNLTPLNTSYLNEVSDKSTPKIVRRFESEVARYDITEAPFYDDKFEAYEVIFEGKNSDQCRIVATYDNEGKVLSSLERFKDVALPYAVRNSIEKKYPGWIVIKDTYLVSYYLDKEVKKMYKLKIAKGNKRKNIKVDVLGNTI</sequence>
<name>A0A368P5R6_9FLAO</name>
<keyword evidence="2" id="KW-1185">Reference proteome</keyword>
<evidence type="ECO:0000313" key="1">
    <source>
        <dbReference type="EMBL" id="RCU57630.1"/>
    </source>
</evidence>
<dbReference type="Gene3D" id="3.10.450.360">
    <property type="match status" value="1"/>
</dbReference>
<reference evidence="1 2" key="1">
    <citation type="submission" date="2018-07" db="EMBL/GenBank/DDBJ databases">
        <title>Oceanihabitans testaceum sp. nov., isolated from marine sediment.</title>
        <authorList>
            <person name="Li C.-M."/>
        </authorList>
    </citation>
    <scope>NUCLEOTIDE SEQUENCE [LARGE SCALE GENOMIC DNA]</scope>
    <source>
        <strain evidence="1 2">S9-10</strain>
    </source>
</reference>
<dbReference type="SUPFAM" id="SSF160574">
    <property type="entry name" value="BT0923-like"/>
    <property type="match status" value="1"/>
</dbReference>
<dbReference type="Proteomes" id="UP000252249">
    <property type="component" value="Unassembled WGS sequence"/>
</dbReference>
<comment type="caution">
    <text evidence="1">The sequence shown here is derived from an EMBL/GenBank/DDBJ whole genome shotgun (WGS) entry which is preliminary data.</text>
</comment>